<comment type="caution">
    <text evidence="2">The sequence shown here is derived from an EMBL/GenBank/DDBJ whole genome shotgun (WGS) entry which is preliminary data.</text>
</comment>
<name>A0ABS8I9D3_9NOSO</name>
<protein>
    <recommendedName>
        <fullName evidence="4">Single-stranded DNA-binding protein</fullName>
    </recommendedName>
</protein>
<dbReference type="Proteomes" id="UP001199525">
    <property type="component" value="Unassembled WGS sequence"/>
</dbReference>
<evidence type="ECO:0000313" key="2">
    <source>
        <dbReference type="EMBL" id="MCC5600621.1"/>
    </source>
</evidence>
<feature type="non-terminal residue" evidence="2">
    <location>
        <position position="1"/>
    </location>
</feature>
<evidence type="ECO:0000313" key="1">
    <source>
        <dbReference type="EMBL" id="MCC5599852.1"/>
    </source>
</evidence>
<accession>A0ABS8I9D3</accession>
<gene>
    <name evidence="1" type="ORF">LC586_11565</name>
    <name evidence="2" type="ORF">LC586_15665</name>
</gene>
<reference evidence="2 3" key="1">
    <citation type="journal article" date="2021" name="Microorganisms">
        <title>Genome Evolution of Filamentous Cyanobacterium Nostoc Species: From Facultative Symbiosis to Free Living.</title>
        <authorList>
            <person name="Huo D."/>
            <person name="Li H."/>
            <person name="Cai F."/>
            <person name="Guo X."/>
            <person name="Qiao Z."/>
            <person name="Wang W."/>
            <person name="Yu G."/>
            <person name="Li R."/>
        </authorList>
    </citation>
    <scope>NUCLEOTIDE SEQUENCE [LARGE SCALE GENOMIC DNA]</scope>
    <source>
        <strain evidence="2 3">CHAB 5714</strain>
    </source>
</reference>
<reference evidence="2" key="2">
    <citation type="submission" date="2024-05" db="EMBL/GenBank/DDBJ databases">
        <authorList>
            <person name="Huo D."/>
            <person name="Cai F."/>
            <person name="Li R."/>
            <person name="Yu G."/>
            <person name="Li H."/>
        </authorList>
    </citation>
    <scope>NUCLEOTIDE SEQUENCE</scope>
    <source>
        <strain evidence="2">CHAB 5714</strain>
    </source>
</reference>
<sequence>LDLLVDNRGDYKEKIATFVIRNFMSAQPINELTQVSKTPHSPETPDFAKELLEDNVTSTDEDLDQEPPF</sequence>
<keyword evidence="3" id="KW-1185">Reference proteome</keyword>
<dbReference type="EMBL" id="JAIVFQ010000020">
    <property type="protein sequence ID" value="MCC5600621.1"/>
    <property type="molecule type" value="Genomic_DNA"/>
</dbReference>
<evidence type="ECO:0000313" key="3">
    <source>
        <dbReference type="Proteomes" id="UP001199525"/>
    </source>
</evidence>
<evidence type="ECO:0008006" key="4">
    <source>
        <dbReference type="Google" id="ProtNLM"/>
    </source>
</evidence>
<proteinExistence type="predicted"/>
<organism evidence="2 3">
    <name type="scientific">Nostoc favosum CHAB5714</name>
    <dbReference type="NCBI Taxonomy" id="2780399"/>
    <lineage>
        <taxon>Bacteria</taxon>
        <taxon>Bacillati</taxon>
        <taxon>Cyanobacteriota</taxon>
        <taxon>Cyanophyceae</taxon>
        <taxon>Nostocales</taxon>
        <taxon>Nostocaceae</taxon>
        <taxon>Nostoc</taxon>
        <taxon>Nostoc favosum</taxon>
    </lineage>
</organism>
<dbReference type="EMBL" id="JAIVFQ010000012">
    <property type="protein sequence ID" value="MCC5599852.1"/>
    <property type="molecule type" value="Genomic_DNA"/>
</dbReference>